<dbReference type="PANTHER" id="PTHR38926">
    <property type="entry name" value="F-BOX DOMAIN CONTAINING PROTEIN, EXPRESSED"/>
    <property type="match status" value="1"/>
</dbReference>
<evidence type="ECO:0000313" key="2">
    <source>
        <dbReference type="Proteomes" id="UP000636479"/>
    </source>
</evidence>
<protein>
    <submittedName>
        <fullName evidence="1">F-box domain-containing protein</fullName>
    </submittedName>
</protein>
<evidence type="ECO:0000313" key="1">
    <source>
        <dbReference type="EMBL" id="KAF7297435.1"/>
    </source>
</evidence>
<comment type="caution">
    <text evidence="1">The sequence shown here is derived from an EMBL/GenBank/DDBJ whole genome shotgun (WGS) entry which is preliminary data.</text>
</comment>
<gene>
    <name evidence="1" type="ORF">MIND_00977100</name>
</gene>
<organism evidence="1 2">
    <name type="scientific">Mycena indigotica</name>
    <dbReference type="NCBI Taxonomy" id="2126181"/>
    <lineage>
        <taxon>Eukaryota</taxon>
        <taxon>Fungi</taxon>
        <taxon>Dikarya</taxon>
        <taxon>Basidiomycota</taxon>
        <taxon>Agaricomycotina</taxon>
        <taxon>Agaricomycetes</taxon>
        <taxon>Agaricomycetidae</taxon>
        <taxon>Agaricales</taxon>
        <taxon>Marasmiineae</taxon>
        <taxon>Mycenaceae</taxon>
        <taxon>Mycena</taxon>
    </lineage>
</organism>
<dbReference type="Proteomes" id="UP000636479">
    <property type="component" value="Unassembled WGS sequence"/>
</dbReference>
<dbReference type="RefSeq" id="XP_037217794.1">
    <property type="nucleotide sequence ID" value="XM_037366382.1"/>
</dbReference>
<keyword evidence="2" id="KW-1185">Reference proteome</keyword>
<dbReference type="AlphaFoldDB" id="A0A8H6SER8"/>
<dbReference type="InterPro" id="IPR032675">
    <property type="entry name" value="LRR_dom_sf"/>
</dbReference>
<dbReference type="EMBL" id="JACAZF010000008">
    <property type="protein sequence ID" value="KAF7297435.1"/>
    <property type="molecule type" value="Genomic_DNA"/>
</dbReference>
<reference evidence="1" key="1">
    <citation type="submission" date="2020-05" db="EMBL/GenBank/DDBJ databases">
        <title>Mycena genomes resolve the evolution of fungal bioluminescence.</title>
        <authorList>
            <person name="Tsai I.J."/>
        </authorList>
    </citation>
    <scope>NUCLEOTIDE SEQUENCE</scope>
    <source>
        <strain evidence="1">171206Taipei</strain>
    </source>
</reference>
<dbReference type="GeneID" id="59348898"/>
<proteinExistence type="predicted"/>
<dbReference type="PANTHER" id="PTHR38926:SF5">
    <property type="entry name" value="F-BOX AND LEUCINE-RICH REPEAT PROTEIN 6"/>
    <property type="match status" value="1"/>
</dbReference>
<dbReference type="Gene3D" id="3.80.10.10">
    <property type="entry name" value="Ribonuclease Inhibitor"/>
    <property type="match status" value="1"/>
</dbReference>
<dbReference type="OrthoDB" id="2886770at2759"/>
<sequence>MSVASAETTSERTTVLSLPIELVREMFLYCAPTTAELETGPLTRLPPLVLTAVCHHWREIALSMPEIWSTIHLTIATHDSDAVPFIQRWLSRAQQQPLDISLSLVSSDHDQRLVELFESYRAQWKEIALKVSSRYLVELSATIPIPSIRRLSLDAFDTDADAETPQIKAFQIAPMLQHLTLGLLPRPSQLDVPYHQLTSLTFTKTRPEDLLRCLLMTPRLVKCVADVNIDSFGAPALGAIPASSLPKLEYFSLRGSNLTAYIIRLLTIPALASLGFTERGGLNAEDLTAISFFFERSSVFHNLRSLQLYFIRGAMTQHVLELLATLPGLEQLDFDATEAQTVASLFTKMLSIYESDSTAHDSFLPKLQSLRVTTHRKYDAGAHEMLCALCDVVTERCQTPELTDHGDFVFLSRIELKMEYNDATPDEWMLHIWRNAKLRGVQLNVQTRNFRRWV</sequence>
<accession>A0A8H6SER8</accession>
<dbReference type="SUPFAM" id="SSF52047">
    <property type="entry name" value="RNI-like"/>
    <property type="match status" value="1"/>
</dbReference>
<name>A0A8H6SER8_9AGAR</name>